<dbReference type="EMBL" id="JAODUO010006387">
    <property type="protein sequence ID" value="KAK2139464.1"/>
    <property type="molecule type" value="Genomic_DNA"/>
</dbReference>
<protein>
    <submittedName>
        <fullName evidence="1">Uncharacterized protein</fullName>
    </submittedName>
</protein>
<comment type="caution">
    <text evidence="1">The sequence shown here is derived from an EMBL/GenBank/DDBJ whole genome shotgun (WGS) entry which is preliminary data.</text>
</comment>
<evidence type="ECO:0000313" key="2">
    <source>
        <dbReference type="Proteomes" id="UP001209878"/>
    </source>
</evidence>
<dbReference type="Proteomes" id="UP001209878">
    <property type="component" value="Unassembled WGS sequence"/>
</dbReference>
<proteinExistence type="predicted"/>
<dbReference type="AlphaFoldDB" id="A0AAD9MQQ2"/>
<keyword evidence="2" id="KW-1185">Reference proteome</keyword>
<evidence type="ECO:0000313" key="1">
    <source>
        <dbReference type="EMBL" id="KAK2139464.1"/>
    </source>
</evidence>
<name>A0AAD9MQQ2_RIDPI</name>
<reference evidence="1" key="1">
    <citation type="journal article" date="2023" name="Mol. Biol. Evol.">
        <title>Third-Generation Sequencing Reveals the Adaptive Role of the Epigenome in Three Deep-Sea Polychaetes.</title>
        <authorList>
            <person name="Perez M."/>
            <person name="Aroh O."/>
            <person name="Sun Y."/>
            <person name="Lan Y."/>
            <person name="Juniper S.K."/>
            <person name="Young C.R."/>
            <person name="Angers B."/>
            <person name="Qian P.Y."/>
        </authorList>
    </citation>
    <scope>NUCLEOTIDE SEQUENCE</scope>
    <source>
        <strain evidence="1">R07B-5</strain>
    </source>
</reference>
<feature type="non-terminal residue" evidence="1">
    <location>
        <position position="1"/>
    </location>
</feature>
<sequence length="117" mass="13405">MPIMCLLQFSLPGNMPIQLSNMKPNCERFYKKNSELVRMHPNKKWNIIDSMVIPSVLQHRVERSLIVSVKPSTSPDSHIDLADISLDQDQKALDAFLQTDTDTGKYESSCTRSSWEH</sequence>
<accession>A0AAD9MQQ2</accession>
<gene>
    <name evidence="1" type="ORF">NP493_6399g00001</name>
</gene>
<organism evidence="1 2">
    <name type="scientific">Ridgeia piscesae</name>
    <name type="common">Tubeworm</name>
    <dbReference type="NCBI Taxonomy" id="27915"/>
    <lineage>
        <taxon>Eukaryota</taxon>
        <taxon>Metazoa</taxon>
        <taxon>Spiralia</taxon>
        <taxon>Lophotrochozoa</taxon>
        <taxon>Annelida</taxon>
        <taxon>Polychaeta</taxon>
        <taxon>Sedentaria</taxon>
        <taxon>Canalipalpata</taxon>
        <taxon>Sabellida</taxon>
        <taxon>Siboglinidae</taxon>
        <taxon>Ridgeia</taxon>
    </lineage>
</organism>